<evidence type="ECO:0000313" key="3">
    <source>
        <dbReference type="Proteomes" id="UP000465609"/>
    </source>
</evidence>
<keyword evidence="1" id="KW-0812">Transmembrane</keyword>
<name>A0ABN5YUE8_9MYCO</name>
<reference evidence="2 3" key="1">
    <citation type="journal article" date="2019" name="Emerg. Microbes Infect.">
        <title>Comprehensive subspecies identification of 175 nontuberculous mycobacteria species based on 7547 genomic profiles.</title>
        <authorList>
            <person name="Matsumoto Y."/>
            <person name="Kinjo T."/>
            <person name="Motooka D."/>
            <person name="Nabeya D."/>
            <person name="Jung N."/>
            <person name="Uechi K."/>
            <person name="Horii T."/>
            <person name="Iida T."/>
            <person name="Fujita J."/>
            <person name="Nakamura S."/>
        </authorList>
    </citation>
    <scope>NUCLEOTIDE SEQUENCE [LARGE SCALE GENOMIC DNA]</scope>
    <source>
        <strain evidence="2 3">JCM 15296</strain>
    </source>
</reference>
<organism evidence="2 3">
    <name type="scientific">Mycolicibacterium aubagnense</name>
    <dbReference type="NCBI Taxonomy" id="319707"/>
    <lineage>
        <taxon>Bacteria</taxon>
        <taxon>Bacillati</taxon>
        <taxon>Actinomycetota</taxon>
        <taxon>Actinomycetes</taxon>
        <taxon>Mycobacteriales</taxon>
        <taxon>Mycobacteriaceae</taxon>
        <taxon>Mycolicibacterium</taxon>
    </lineage>
</organism>
<evidence type="ECO:0008006" key="4">
    <source>
        <dbReference type="Google" id="ProtNLM"/>
    </source>
</evidence>
<proteinExistence type="predicted"/>
<evidence type="ECO:0000256" key="1">
    <source>
        <dbReference type="SAM" id="Phobius"/>
    </source>
</evidence>
<sequence>MEHSGHGMTGAFALVAIVNFIVAIAFTFKGDFHKTVPSKTSWILPLCVSLLFFLVAPNPAIAAGSVVIVLGFRAIAIFFTTDVQNRLCSWIARRVGYAPKRVNRYEKRMKDSGDEANR</sequence>
<keyword evidence="1" id="KW-1133">Transmembrane helix</keyword>
<feature type="transmembrane region" description="Helical" evidence="1">
    <location>
        <begin position="6"/>
        <end position="28"/>
    </location>
</feature>
<evidence type="ECO:0000313" key="2">
    <source>
        <dbReference type="EMBL" id="BBX85422.1"/>
    </source>
</evidence>
<gene>
    <name evidence="2" type="ORF">MAUB_32950</name>
</gene>
<protein>
    <recommendedName>
        <fullName evidence="4">Holin</fullName>
    </recommendedName>
</protein>
<keyword evidence="3" id="KW-1185">Reference proteome</keyword>
<accession>A0ABN5YUE8</accession>
<dbReference type="EMBL" id="AP022577">
    <property type="protein sequence ID" value="BBX85422.1"/>
    <property type="molecule type" value="Genomic_DNA"/>
</dbReference>
<keyword evidence="1" id="KW-0472">Membrane</keyword>
<dbReference type="Proteomes" id="UP000465609">
    <property type="component" value="Chromosome"/>
</dbReference>